<comment type="caution">
    <text evidence="3">The sequence shown here is derived from an EMBL/GenBank/DDBJ whole genome shotgun (WGS) entry which is preliminary data.</text>
</comment>
<dbReference type="InterPro" id="IPR012429">
    <property type="entry name" value="HGSNAT_cat"/>
</dbReference>
<dbReference type="RefSeq" id="WP_202382375.1">
    <property type="nucleotide sequence ID" value="NZ_BAAAMA010000001.1"/>
</dbReference>
<dbReference type="Pfam" id="PF07786">
    <property type="entry name" value="HGSNAT_cat"/>
    <property type="match status" value="1"/>
</dbReference>
<name>A0ABS1SQ28_9MICO</name>
<organism evidence="3 4">
    <name type="scientific">Leucobacter chromiireducens subsp. chromiireducens</name>
    <dbReference type="NCBI Taxonomy" id="660067"/>
    <lineage>
        <taxon>Bacteria</taxon>
        <taxon>Bacillati</taxon>
        <taxon>Actinomycetota</taxon>
        <taxon>Actinomycetes</taxon>
        <taxon>Micrococcales</taxon>
        <taxon>Microbacteriaceae</taxon>
        <taxon>Leucobacter</taxon>
    </lineage>
</organism>
<keyword evidence="1" id="KW-1133">Transmembrane helix</keyword>
<keyword evidence="1" id="KW-0472">Membrane</keyword>
<feature type="transmembrane region" description="Helical" evidence="1">
    <location>
        <begin position="136"/>
        <end position="155"/>
    </location>
</feature>
<proteinExistence type="predicted"/>
<protein>
    <submittedName>
        <fullName evidence="3">DUF1624 domain-containing protein</fullName>
    </submittedName>
</protein>
<evidence type="ECO:0000313" key="3">
    <source>
        <dbReference type="EMBL" id="MBL3690266.1"/>
    </source>
</evidence>
<accession>A0ABS1SQ28</accession>
<sequence>MSRPALPAARMIGVDIARFLAIVGMIAAHLVSIGGMLAAPGSFDEVAGEVADTLTAGIAAPLFAVLGGVSTVFATRKLLRAGRAGAAMGAVAVRGVLLILIGLTLGIIETPVAIVLAYYGLAMLLIAPLVAARSWLLGLIALVLTAGGGIMNAAIREANPSWGGAGQVNFDSFAQDPWAALRTLLLTGEYPALTWCAYLLVGMLIGRLLTGAAQRGALGRAAALLTTAGAALAVVAQLVSNAVVATLGGVSDPALEGYPSELLTEYVAQSTGGAPLSTQLWAQFVATPHSGSLIDILRTAGIAAAVIGVLVLLCDVLRTRGGAGAPGPVLGTLRAAGAAPLTIYTLHIIATGVILEPALMSPAAFSGEGLDWWVAGLSGFGLQLTGVLLIGAVLAALGRRGPLEALVSGVVKLVVREGRTTRV</sequence>
<feature type="transmembrane region" description="Helical" evidence="1">
    <location>
        <begin position="221"/>
        <end position="239"/>
    </location>
</feature>
<feature type="transmembrane region" description="Helical" evidence="1">
    <location>
        <begin position="192"/>
        <end position="209"/>
    </location>
</feature>
<feature type="transmembrane region" description="Helical" evidence="1">
    <location>
        <begin position="54"/>
        <end position="74"/>
    </location>
</feature>
<evidence type="ECO:0000259" key="2">
    <source>
        <dbReference type="Pfam" id="PF07786"/>
    </source>
</evidence>
<keyword evidence="1" id="KW-0812">Transmembrane</keyword>
<reference evidence="3 4" key="1">
    <citation type="submission" date="2018-09" db="EMBL/GenBank/DDBJ databases">
        <title>Comparative genomics of Leucobacter spp.</title>
        <authorList>
            <person name="Reis A.C."/>
            <person name="Kolvenbach B.A."/>
            <person name="Corvini P.F.X."/>
            <person name="Nunes O.C."/>
        </authorList>
    </citation>
    <scope>NUCLEOTIDE SEQUENCE [LARGE SCALE GENOMIC DNA]</scope>
    <source>
        <strain evidence="3 4">L-1</strain>
    </source>
</reference>
<evidence type="ECO:0000313" key="4">
    <source>
        <dbReference type="Proteomes" id="UP001646141"/>
    </source>
</evidence>
<feature type="transmembrane region" description="Helical" evidence="1">
    <location>
        <begin position="296"/>
        <end position="317"/>
    </location>
</feature>
<feature type="domain" description="Heparan-alpha-glucosaminide N-acetyltransferase catalytic" evidence="2">
    <location>
        <begin position="10"/>
        <end position="215"/>
    </location>
</feature>
<feature type="transmembrane region" description="Helical" evidence="1">
    <location>
        <begin position="86"/>
        <end position="108"/>
    </location>
</feature>
<feature type="transmembrane region" description="Helical" evidence="1">
    <location>
        <begin position="114"/>
        <end position="131"/>
    </location>
</feature>
<feature type="transmembrane region" description="Helical" evidence="1">
    <location>
        <begin position="338"/>
        <end position="360"/>
    </location>
</feature>
<feature type="transmembrane region" description="Helical" evidence="1">
    <location>
        <begin position="372"/>
        <end position="397"/>
    </location>
</feature>
<dbReference type="EMBL" id="QYAD01000003">
    <property type="protein sequence ID" value="MBL3690266.1"/>
    <property type="molecule type" value="Genomic_DNA"/>
</dbReference>
<dbReference type="Proteomes" id="UP001646141">
    <property type="component" value="Unassembled WGS sequence"/>
</dbReference>
<feature type="transmembrane region" description="Helical" evidence="1">
    <location>
        <begin position="12"/>
        <end position="34"/>
    </location>
</feature>
<gene>
    <name evidence="3" type="ORF">D3226_09865</name>
</gene>
<evidence type="ECO:0000256" key="1">
    <source>
        <dbReference type="SAM" id="Phobius"/>
    </source>
</evidence>
<keyword evidence="4" id="KW-1185">Reference proteome</keyword>